<name>A0A1I4ZB65_9GAMM</name>
<dbReference type="OrthoDB" id="9770473at2"/>
<dbReference type="InterPro" id="IPR036890">
    <property type="entry name" value="HATPase_C_sf"/>
</dbReference>
<keyword evidence="4" id="KW-0808">Transferase</keyword>
<evidence type="ECO:0000313" key="12">
    <source>
        <dbReference type="Proteomes" id="UP000198575"/>
    </source>
</evidence>
<evidence type="ECO:0000256" key="3">
    <source>
        <dbReference type="ARBA" id="ARBA00022553"/>
    </source>
</evidence>
<dbReference type="SMART" id="SM00388">
    <property type="entry name" value="HisKA"/>
    <property type="match status" value="1"/>
</dbReference>
<dbReference type="STRING" id="578942.SAMN05216289_12435"/>
<evidence type="ECO:0000256" key="5">
    <source>
        <dbReference type="ARBA" id="ARBA00022777"/>
    </source>
</evidence>
<dbReference type="Pfam" id="PF00512">
    <property type="entry name" value="HisKA"/>
    <property type="match status" value="1"/>
</dbReference>
<dbReference type="RefSeq" id="WP_092409256.1">
    <property type="nucleotide sequence ID" value="NZ_FOVF01000024.1"/>
</dbReference>
<dbReference type="GO" id="GO:0000155">
    <property type="term" value="F:phosphorelay sensor kinase activity"/>
    <property type="evidence" value="ECO:0007669"/>
    <property type="project" value="InterPro"/>
</dbReference>
<dbReference type="SUPFAM" id="SSF55874">
    <property type="entry name" value="ATPase domain of HSP90 chaperone/DNA topoisomerase II/histidine kinase"/>
    <property type="match status" value="1"/>
</dbReference>
<evidence type="ECO:0000256" key="4">
    <source>
        <dbReference type="ARBA" id="ARBA00022679"/>
    </source>
</evidence>
<feature type="modified residue" description="4-aspartylphosphate" evidence="6">
    <location>
        <position position="593"/>
    </location>
</feature>
<sequence>MSAEALFHGLFDAVPDALIVVDGEGRITLANRQTGRMFGYPPERLSGALIEDLLPTGIRERHRAHRAGYMSAPRVRPMGASGQVLVGLRRDGTEFPVEIALSPLGSGTEMRYLASIRDVSETQRARQALVRNGYDAIVASIGQLALEADDVADVFGYVPRVLADALQLETVVIALIRPGGPAEIRAAIGLDPALGPIDGDALAAALAAGVPVVVDDLGADDHPLACSLLHAREGSGALMPLLDRDRSIGAIIACSRQLRRFDHDALHLLRSVANLLAVFVQRRQTEDQLAHAQRIDALGQLTGGIAHDFNNLLTVISGSLQMLEMEPNGQGAREFISTALRSTSRGAELTSKLLVFARRKQLLPQATDLPALLDDVGVMLRRTLGESIHLEIEVEDDLPAAFVDSSQLETALVNLVLNARDAMPGGGTVTVRAKTILVDASHGHHELQVGHYLLISVIDTGHGMSPEVLSRAMEPFFTTKASGRGSGLGLSMVYGFAKQSGGNLRIESSVGQGTRVALFLPATRSAVQRALPDLQPRLGGGETILVVEDDAAVRSICVAFLGASNYRVLTAASAEDAQQVLLEAPEIALVFTDVMLGPGQNGKQLAAQIRRMKPGMPILLTSGYEQDDTTEAAEFELLRKPYRREQLLSAIRRLLGEP</sequence>
<feature type="domain" description="Response regulatory" evidence="8">
    <location>
        <begin position="543"/>
        <end position="655"/>
    </location>
</feature>
<feature type="domain" description="PAC" evidence="10">
    <location>
        <begin position="78"/>
        <end position="131"/>
    </location>
</feature>
<dbReference type="PROSITE" id="PS50112">
    <property type="entry name" value="PAS"/>
    <property type="match status" value="1"/>
</dbReference>
<dbReference type="InterPro" id="IPR000014">
    <property type="entry name" value="PAS"/>
</dbReference>
<dbReference type="PROSITE" id="PS50109">
    <property type="entry name" value="HIS_KIN"/>
    <property type="match status" value="1"/>
</dbReference>
<dbReference type="SMART" id="SM00091">
    <property type="entry name" value="PAS"/>
    <property type="match status" value="1"/>
</dbReference>
<dbReference type="SUPFAM" id="SSF47384">
    <property type="entry name" value="Homodimeric domain of signal transducing histidine kinase"/>
    <property type="match status" value="1"/>
</dbReference>
<dbReference type="Pfam" id="PF08448">
    <property type="entry name" value="PAS_4"/>
    <property type="match status" value="1"/>
</dbReference>
<dbReference type="SMART" id="SM00387">
    <property type="entry name" value="HATPase_c"/>
    <property type="match status" value="1"/>
</dbReference>
<dbReference type="SMART" id="SM00448">
    <property type="entry name" value="REC"/>
    <property type="match status" value="1"/>
</dbReference>
<protein>
    <recommendedName>
        <fullName evidence="2">histidine kinase</fullName>
        <ecNumber evidence="2">2.7.13.3</ecNumber>
    </recommendedName>
</protein>
<dbReference type="Gene3D" id="3.40.50.2300">
    <property type="match status" value="1"/>
</dbReference>
<dbReference type="PANTHER" id="PTHR43065:SF42">
    <property type="entry name" value="TWO-COMPONENT SENSOR PPRA"/>
    <property type="match status" value="1"/>
</dbReference>
<dbReference type="InterPro" id="IPR013656">
    <property type="entry name" value="PAS_4"/>
</dbReference>
<dbReference type="InterPro" id="IPR036097">
    <property type="entry name" value="HisK_dim/P_sf"/>
</dbReference>
<accession>A0A1I4ZB65</accession>
<dbReference type="Pfam" id="PF02518">
    <property type="entry name" value="HATPase_c"/>
    <property type="match status" value="1"/>
</dbReference>
<dbReference type="PRINTS" id="PR00344">
    <property type="entry name" value="BCTRLSENSOR"/>
</dbReference>
<evidence type="ECO:0000256" key="2">
    <source>
        <dbReference type="ARBA" id="ARBA00012438"/>
    </source>
</evidence>
<evidence type="ECO:0000259" key="7">
    <source>
        <dbReference type="PROSITE" id="PS50109"/>
    </source>
</evidence>
<evidence type="ECO:0000313" key="11">
    <source>
        <dbReference type="EMBL" id="SFN47438.1"/>
    </source>
</evidence>
<reference evidence="11 12" key="1">
    <citation type="submission" date="2016-10" db="EMBL/GenBank/DDBJ databases">
        <authorList>
            <person name="de Groot N.N."/>
        </authorList>
    </citation>
    <scope>NUCLEOTIDE SEQUENCE [LARGE SCALE GENOMIC DNA]</scope>
    <source>
        <strain evidence="11 12">CGMCC 1.7659</strain>
    </source>
</reference>
<dbReference type="PROSITE" id="PS50113">
    <property type="entry name" value="PAC"/>
    <property type="match status" value="1"/>
</dbReference>
<dbReference type="PROSITE" id="PS50110">
    <property type="entry name" value="RESPONSE_REGULATORY"/>
    <property type="match status" value="1"/>
</dbReference>
<gene>
    <name evidence="11" type="ORF">SAMN05216289_12435</name>
</gene>
<dbReference type="SUPFAM" id="SSF55785">
    <property type="entry name" value="PYP-like sensor domain (PAS domain)"/>
    <property type="match status" value="1"/>
</dbReference>
<dbReference type="PANTHER" id="PTHR43065">
    <property type="entry name" value="SENSOR HISTIDINE KINASE"/>
    <property type="match status" value="1"/>
</dbReference>
<dbReference type="EC" id="2.7.13.3" evidence="2"/>
<dbReference type="NCBIfam" id="TIGR00229">
    <property type="entry name" value="sensory_box"/>
    <property type="match status" value="1"/>
</dbReference>
<dbReference type="Pfam" id="PF13185">
    <property type="entry name" value="GAF_2"/>
    <property type="match status" value="1"/>
</dbReference>
<dbReference type="Gene3D" id="1.10.287.130">
    <property type="match status" value="1"/>
</dbReference>
<evidence type="ECO:0000259" key="9">
    <source>
        <dbReference type="PROSITE" id="PS50112"/>
    </source>
</evidence>
<organism evidence="11 12">
    <name type="scientific">Dokdonella immobilis</name>
    <dbReference type="NCBI Taxonomy" id="578942"/>
    <lineage>
        <taxon>Bacteria</taxon>
        <taxon>Pseudomonadati</taxon>
        <taxon>Pseudomonadota</taxon>
        <taxon>Gammaproteobacteria</taxon>
        <taxon>Lysobacterales</taxon>
        <taxon>Rhodanobacteraceae</taxon>
        <taxon>Dokdonella</taxon>
    </lineage>
</organism>
<dbReference type="CDD" id="cd00130">
    <property type="entry name" value="PAS"/>
    <property type="match status" value="1"/>
</dbReference>
<dbReference type="InterPro" id="IPR003661">
    <property type="entry name" value="HisK_dim/P_dom"/>
</dbReference>
<evidence type="ECO:0000259" key="8">
    <source>
        <dbReference type="PROSITE" id="PS50110"/>
    </source>
</evidence>
<dbReference type="InterPro" id="IPR029016">
    <property type="entry name" value="GAF-like_dom_sf"/>
</dbReference>
<dbReference type="AlphaFoldDB" id="A0A1I4ZB65"/>
<keyword evidence="3 6" id="KW-0597">Phosphoprotein</keyword>
<dbReference type="InterPro" id="IPR001789">
    <property type="entry name" value="Sig_transdc_resp-reg_receiver"/>
</dbReference>
<keyword evidence="12" id="KW-1185">Reference proteome</keyword>
<keyword evidence="5" id="KW-0418">Kinase</keyword>
<dbReference type="InterPro" id="IPR004358">
    <property type="entry name" value="Sig_transdc_His_kin-like_C"/>
</dbReference>
<feature type="domain" description="PAS" evidence="9">
    <location>
        <begin position="3"/>
        <end position="47"/>
    </location>
</feature>
<dbReference type="CDD" id="cd00082">
    <property type="entry name" value="HisKA"/>
    <property type="match status" value="1"/>
</dbReference>
<dbReference type="Gene3D" id="3.30.450.20">
    <property type="entry name" value="PAS domain"/>
    <property type="match status" value="1"/>
</dbReference>
<dbReference type="InterPro" id="IPR003594">
    <property type="entry name" value="HATPase_dom"/>
</dbReference>
<dbReference type="InterPro" id="IPR000700">
    <property type="entry name" value="PAS-assoc_C"/>
</dbReference>
<dbReference type="InterPro" id="IPR011006">
    <property type="entry name" value="CheY-like_superfamily"/>
</dbReference>
<dbReference type="EMBL" id="FOVF01000024">
    <property type="protein sequence ID" value="SFN47438.1"/>
    <property type="molecule type" value="Genomic_DNA"/>
</dbReference>
<dbReference type="Gene3D" id="3.30.565.10">
    <property type="entry name" value="Histidine kinase-like ATPase, C-terminal domain"/>
    <property type="match status" value="1"/>
</dbReference>
<comment type="catalytic activity">
    <reaction evidence="1">
        <text>ATP + protein L-histidine = ADP + protein N-phospho-L-histidine.</text>
        <dbReference type="EC" id="2.7.13.3"/>
    </reaction>
</comment>
<dbReference type="SUPFAM" id="SSF55781">
    <property type="entry name" value="GAF domain-like"/>
    <property type="match status" value="1"/>
</dbReference>
<proteinExistence type="predicted"/>
<evidence type="ECO:0000259" key="10">
    <source>
        <dbReference type="PROSITE" id="PS50113"/>
    </source>
</evidence>
<dbReference type="InterPro" id="IPR035965">
    <property type="entry name" value="PAS-like_dom_sf"/>
</dbReference>
<dbReference type="InterPro" id="IPR005467">
    <property type="entry name" value="His_kinase_dom"/>
</dbReference>
<feature type="domain" description="Histidine kinase" evidence="7">
    <location>
        <begin position="304"/>
        <end position="524"/>
    </location>
</feature>
<dbReference type="InterPro" id="IPR003018">
    <property type="entry name" value="GAF"/>
</dbReference>
<evidence type="ECO:0000256" key="1">
    <source>
        <dbReference type="ARBA" id="ARBA00000085"/>
    </source>
</evidence>
<dbReference type="Pfam" id="PF00072">
    <property type="entry name" value="Response_reg"/>
    <property type="match status" value="1"/>
</dbReference>
<dbReference type="SUPFAM" id="SSF52172">
    <property type="entry name" value="CheY-like"/>
    <property type="match status" value="1"/>
</dbReference>
<evidence type="ECO:0000256" key="6">
    <source>
        <dbReference type="PROSITE-ProRule" id="PRU00169"/>
    </source>
</evidence>
<dbReference type="SMART" id="SM00065">
    <property type="entry name" value="GAF"/>
    <property type="match status" value="1"/>
</dbReference>
<dbReference type="Proteomes" id="UP000198575">
    <property type="component" value="Unassembled WGS sequence"/>
</dbReference>
<dbReference type="Gene3D" id="3.30.450.40">
    <property type="match status" value="1"/>
</dbReference>